<protein>
    <recommendedName>
        <fullName evidence="3">Alpha-type protein kinase domain-containing protein</fullName>
    </recommendedName>
</protein>
<dbReference type="EMBL" id="KV448501">
    <property type="protein sequence ID" value="OAX35435.1"/>
    <property type="molecule type" value="Genomic_DNA"/>
</dbReference>
<dbReference type="Proteomes" id="UP000092154">
    <property type="component" value="Unassembled WGS sequence"/>
</dbReference>
<evidence type="ECO:0008006" key="3">
    <source>
        <dbReference type="Google" id="ProtNLM"/>
    </source>
</evidence>
<name>A0A1B7MS56_9AGAM</name>
<dbReference type="InParanoid" id="A0A1B7MS56"/>
<keyword evidence="2" id="KW-1185">Reference proteome</keyword>
<evidence type="ECO:0000313" key="1">
    <source>
        <dbReference type="EMBL" id="OAX35435.1"/>
    </source>
</evidence>
<dbReference type="AlphaFoldDB" id="A0A1B7MS56"/>
<dbReference type="STRING" id="1314800.A0A1B7MS56"/>
<dbReference type="OrthoDB" id="301415at2759"/>
<gene>
    <name evidence="1" type="ORF">K503DRAFT_793838</name>
</gene>
<reference evidence="1 2" key="1">
    <citation type="submission" date="2016-06" db="EMBL/GenBank/DDBJ databases">
        <title>Comparative genomics of the ectomycorrhizal sister species Rhizopogon vinicolor and Rhizopogon vesiculosus (Basidiomycota: Boletales) reveals a divergence of the mating type B locus.</title>
        <authorList>
            <consortium name="DOE Joint Genome Institute"/>
            <person name="Mujic A.B."/>
            <person name="Kuo A."/>
            <person name="Tritt A."/>
            <person name="Lipzen A."/>
            <person name="Chen C."/>
            <person name="Johnson J."/>
            <person name="Sharma A."/>
            <person name="Barry K."/>
            <person name="Grigoriev I.V."/>
            <person name="Spatafora J.W."/>
        </authorList>
    </citation>
    <scope>NUCLEOTIDE SEQUENCE [LARGE SCALE GENOMIC DNA]</scope>
    <source>
        <strain evidence="1 2">AM-OR11-026</strain>
    </source>
</reference>
<organism evidence="1 2">
    <name type="scientific">Rhizopogon vinicolor AM-OR11-026</name>
    <dbReference type="NCBI Taxonomy" id="1314800"/>
    <lineage>
        <taxon>Eukaryota</taxon>
        <taxon>Fungi</taxon>
        <taxon>Dikarya</taxon>
        <taxon>Basidiomycota</taxon>
        <taxon>Agaricomycotina</taxon>
        <taxon>Agaricomycetes</taxon>
        <taxon>Agaricomycetidae</taxon>
        <taxon>Boletales</taxon>
        <taxon>Suillineae</taxon>
        <taxon>Rhizopogonaceae</taxon>
        <taxon>Rhizopogon</taxon>
    </lineage>
</organism>
<accession>A0A1B7MS56</accession>
<sequence>MIGSAGSFKSCHPALICSPLAGGSMLALPHPAILSAAQLVAKRVFFRKGQGKGSLMGMAYTFVNEMLKIGKVWKDVENLVPRLRLVHAALAIPADANNLNNDFGANYLVEERIIGKFVKYINNNQAIPAHGLGSKEADIGSFLCFVQHVQCQLSNEMVYLSDFQGE</sequence>
<proteinExistence type="predicted"/>
<evidence type="ECO:0000313" key="2">
    <source>
        <dbReference type="Proteomes" id="UP000092154"/>
    </source>
</evidence>
<dbReference type="Gene3D" id="3.20.200.10">
    <property type="entry name" value="MHCK/EF2 kinase"/>
    <property type="match status" value="1"/>
</dbReference>